<evidence type="ECO:0000313" key="2">
    <source>
        <dbReference type="EMBL" id="MRY60775.1"/>
    </source>
</evidence>
<dbReference type="EMBL" id="WKLT01000144">
    <property type="protein sequence ID" value="MRY60775.1"/>
    <property type="molecule type" value="Genomic_DNA"/>
</dbReference>
<evidence type="ECO:0000313" key="3">
    <source>
        <dbReference type="Proteomes" id="UP000463337"/>
    </source>
</evidence>
<dbReference type="Proteomes" id="UP000463337">
    <property type="component" value="Unassembled WGS sequence"/>
</dbReference>
<accession>A0A7K0GPD7</accession>
<sequence length="46" mass="4927">MSPSEYAAVAAALITFSLGSFIGHAIGYGKGRRSRAPRYRRVGTPE</sequence>
<keyword evidence="1" id="KW-1133">Transmembrane helix</keyword>
<gene>
    <name evidence="2" type="ORF">GKD59_23445</name>
</gene>
<reference evidence="2 3" key="1">
    <citation type="journal article" date="2019" name="Nat. Med.">
        <title>A library of human gut bacterial isolates paired with longitudinal multiomics data enables mechanistic microbiome research.</title>
        <authorList>
            <person name="Poyet M."/>
            <person name="Groussin M."/>
            <person name="Gibbons S.M."/>
            <person name="Avila-Pacheco J."/>
            <person name="Jiang X."/>
            <person name="Kearney S.M."/>
            <person name="Perrotta A.R."/>
            <person name="Berdy B."/>
            <person name="Zhao S."/>
            <person name="Lieberman T.D."/>
            <person name="Swanson P.K."/>
            <person name="Smith M."/>
            <person name="Roesemann S."/>
            <person name="Alexander J.E."/>
            <person name="Rich S.A."/>
            <person name="Livny J."/>
            <person name="Vlamakis H."/>
            <person name="Clish C."/>
            <person name="Bullock K."/>
            <person name="Deik A."/>
            <person name="Scott J."/>
            <person name="Pierce K.A."/>
            <person name="Xavier R.J."/>
            <person name="Alm E.J."/>
        </authorList>
    </citation>
    <scope>NUCLEOTIDE SEQUENCE [LARGE SCALE GENOMIC DNA]</scope>
    <source>
        <strain evidence="2 3">BIOML-A41</strain>
    </source>
</reference>
<dbReference type="AlphaFoldDB" id="A0A7K0GPD7"/>
<name>A0A7K0GPD7_PARDI</name>
<organism evidence="2 3">
    <name type="scientific">Parabacteroides distasonis</name>
    <dbReference type="NCBI Taxonomy" id="823"/>
    <lineage>
        <taxon>Bacteria</taxon>
        <taxon>Pseudomonadati</taxon>
        <taxon>Bacteroidota</taxon>
        <taxon>Bacteroidia</taxon>
        <taxon>Bacteroidales</taxon>
        <taxon>Tannerellaceae</taxon>
        <taxon>Parabacteroides</taxon>
    </lineage>
</organism>
<protein>
    <submittedName>
        <fullName evidence="2">Uncharacterized protein</fullName>
    </submittedName>
</protein>
<evidence type="ECO:0000256" key="1">
    <source>
        <dbReference type="SAM" id="Phobius"/>
    </source>
</evidence>
<dbReference type="RefSeq" id="WP_153881376.1">
    <property type="nucleotide sequence ID" value="NZ_WKLT01000144.1"/>
</dbReference>
<comment type="caution">
    <text evidence="2">The sequence shown here is derived from an EMBL/GenBank/DDBJ whole genome shotgun (WGS) entry which is preliminary data.</text>
</comment>
<keyword evidence="1" id="KW-0812">Transmembrane</keyword>
<feature type="transmembrane region" description="Helical" evidence="1">
    <location>
        <begin position="6"/>
        <end position="28"/>
    </location>
</feature>
<proteinExistence type="predicted"/>
<keyword evidence="1" id="KW-0472">Membrane</keyword>